<dbReference type="EMBL" id="CP060723">
    <property type="protein sequence ID" value="QNN44762.1"/>
    <property type="molecule type" value="Genomic_DNA"/>
</dbReference>
<dbReference type="RefSeq" id="WP_187595191.1">
    <property type="nucleotide sequence ID" value="NZ_CP060723.1"/>
</dbReference>
<dbReference type="InterPro" id="IPR027385">
    <property type="entry name" value="Beta-barrel_OMP"/>
</dbReference>
<dbReference type="Proteomes" id="UP000515806">
    <property type="component" value="Chromosome"/>
</dbReference>
<dbReference type="AlphaFoldDB" id="A0A7G9QN37"/>
<dbReference type="KEGG" id="proe:H9L23_12085"/>
<protein>
    <submittedName>
        <fullName evidence="4">Outer membrane beta-barrel protein</fullName>
    </submittedName>
</protein>
<feature type="signal peptide" evidence="2">
    <location>
        <begin position="1"/>
        <end position="21"/>
    </location>
</feature>
<evidence type="ECO:0000256" key="2">
    <source>
        <dbReference type="SAM" id="SignalP"/>
    </source>
</evidence>
<proteinExistence type="predicted"/>
<feature type="domain" description="Outer membrane protein beta-barrel" evidence="3">
    <location>
        <begin position="52"/>
        <end position="188"/>
    </location>
</feature>
<feature type="chain" id="PRO_5028979286" evidence="2">
    <location>
        <begin position="22"/>
        <end position="189"/>
    </location>
</feature>
<accession>A0A7G9QN37</accession>
<evidence type="ECO:0000256" key="1">
    <source>
        <dbReference type="ARBA" id="ARBA00022729"/>
    </source>
</evidence>
<keyword evidence="1 2" id="KW-0732">Signal</keyword>
<evidence type="ECO:0000313" key="4">
    <source>
        <dbReference type="EMBL" id="QNN44762.1"/>
    </source>
</evidence>
<dbReference type="Gene3D" id="2.40.160.20">
    <property type="match status" value="1"/>
</dbReference>
<sequence length="189" mass="21274">MTLKKILFGNLLLILPFLSFAQDKTNTGTFSVSPAFELLRSTHSNLFYAPSLKVNYLFSNGLEPGFGIEYATTPIHHDNGYVLYKLKFLPIYGNLKYNFKTTKKIRPYVETSLGISFNKYDIAEDPTPDIKSKVSEEGFYVYTGLGAKYSITPKLNTFLAVGLKGYKMSTNDLDINPHGLSFMLGFTFL</sequence>
<evidence type="ECO:0000259" key="3">
    <source>
        <dbReference type="Pfam" id="PF13505"/>
    </source>
</evidence>
<evidence type="ECO:0000313" key="5">
    <source>
        <dbReference type="Proteomes" id="UP000515806"/>
    </source>
</evidence>
<gene>
    <name evidence="4" type="ORF">H9L23_12085</name>
</gene>
<organism evidence="4 5">
    <name type="scientific">Pedobacter roseus</name>
    <dbReference type="NCBI Taxonomy" id="336820"/>
    <lineage>
        <taxon>Bacteria</taxon>
        <taxon>Pseudomonadati</taxon>
        <taxon>Bacteroidota</taxon>
        <taxon>Sphingobacteriia</taxon>
        <taxon>Sphingobacteriales</taxon>
        <taxon>Sphingobacteriaceae</taxon>
        <taxon>Pedobacter</taxon>
    </lineage>
</organism>
<name>A0A7G9QN37_9SPHI</name>
<reference evidence="4 5" key="1">
    <citation type="submission" date="2020-08" db="EMBL/GenBank/DDBJ databases">
        <title>Genome sequence of Pedobacter roseus KACC 11594T.</title>
        <authorList>
            <person name="Hyun D.-W."/>
            <person name="Bae J.-W."/>
        </authorList>
    </citation>
    <scope>NUCLEOTIDE SEQUENCE [LARGE SCALE GENOMIC DNA]</scope>
    <source>
        <strain evidence="4 5">KACC 11594</strain>
    </source>
</reference>
<dbReference type="InterPro" id="IPR011250">
    <property type="entry name" value="OMP/PagP_B-barrel"/>
</dbReference>
<dbReference type="Pfam" id="PF13505">
    <property type="entry name" value="OMP_b-brl"/>
    <property type="match status" value="1"/>
</dbReference>
<dbReference type="SUPFAM" id="SSF56925">
    <property type="entry name" value="OMPA-like"/>
    <property type="match status" value="1"/>
</dbReference>
<keyword evidence="5" id="KW-1185">Reference proteome</keyword>